<dbReference type="PANTHER" id="PTHR41694">
    <property type="entry name" value="ENDOGENOUS RETROVIRUS GROUP K MEMBER POL PROTEIN"/>
    <property type="match status" value="1"/>
</dbReference>
<evidence type="ECO:0000313" key="9">
    <source>
        <dbReference type="EMBL" id="KAK4805538.1"/>
    </source>
</evidence>
<dbReference type="Pfam" id="PF17921">
    <property type="entry name" value="Integrase_H2C2"/>
    <property type="match status" value="1"/>
</dbReference>
<evidence type="ECO:0000256" key="5">
    <source>
        <dbReference type="ARBA" id="ARBA00022801"/>
    </source>
</evidence>
<dbReference type="PANTHER" id="PTHR41694:SF5">
    <property type="entry name" value="RIBONUCLEASE H"/>
    <property type="match status" value="1"/>
</dbReference>
<dbReference type="Gene3D" id="1.10.340.70">
    <property type="match status" value="1"/>
</dbReference>
<dbReference type="InterPro" id="IPR036397">
    <property type="entry name" value="RNaseH_sf"/>
</dbReference>
<gene>
    <name evidence="9" type="ORF">QYF61_004477</name>
</gene>
<comment type="caution">
    <text evidence="9">The sequence shown here is derived from an EMBL/GenBank/DDBJ whole genome shotgun (WGS) entry which is preliminary data.</text>
</comment>
<protein>
    <recommendedName>
        <fullName evidence="8">RNase H type-1 domain-containing protein</fullName>
    </recommendedName>
</protein>
<keyword evidence="3" id="KW-0540">Nuclease</keyword>
<dbReference type="AlphaFoldDB" id="A0AAN7N8I8"/>
<dbReference type="EMBL" id="JAUNZN010000079">
    <property type="protein sequence ID" value="KAK4805538.1"/>
    <property type="molecule type" value="Genomic_DNA"/>
</dbReference>
<feature type="domain" description="RNase H type-1" evidence="8">
    <location>
        <begin position="1"/>
        <end position="161"/>
    </location>
</feature>
<evidence type="ECO:0000256" key="3">
    <source>
        <dbReference type="ARBA" id="ARBA00022722"/>
    </source>
</evidence>
<keyword evidence="2" id="KW-0548">Nucleotidyltransferase</keyword>
<dbReference type="InterPro" id="IPR012337">
    <property type="entry name" value="RNaseH-like_sf"/>
</dbReference>
<name>A0AAN7N8I8_MYCAM</name>
<keyword evidence="6" id="KW-0695">RNA-directed DNA polymerase</keyword>
<sequence>MTEAEQQENINIPEEILDAVIPTVWATKRPGRAKNAVPVKLELKPRAQPGKRPVNTSAQKAEMVAGNRALELSENRRVNVYSDSKYAFGVGHARGAVWKERGLLPSQGTPIQHGKAILEVLQAVLEPKEASVIHCKAHEKGQTDILSGNRKADETAQRAALTDSKVGALIPTGRILLEPPTCSEKDNQLAKLLRCAKTQDGWRTSDTGQIIVTAPLLRELIKRTHQETHMGADAVKADIRRYAIGPRMQKLAHAIVKQCSICSKNNPKIQRRPPPGPVKGGQTPGEYWQTDFSELPRYLNERTPVPLDAPVHSFQQGDQVYVRTWKDEPLKERWKGPYLVLLITATAMKVKGIDSGIHYTRVKTSPPEERTSRETAPLKLKLTRN</sequence>
<accession>A0AAN7N8I8</accession>
<dbReference type="Proteomes" id="UP001333110">
    <property type="component" value="Unassembled WGS sequence"/>
</dbReference>
<keyword evidence="10" id="KW-1185">Reference proteome</keyword>
<evidence type="ECO:0000256" key="7">
    <source>
        <dbReference type="SAM" id="MobiDB-lite"/>
    </source>
</evidence>
<evidence type="ECO:0000256" key="2">
    <source>
        <dbReference type="ARBA" id="ARBA00022695"/>
    </source>
</evidence>
<evidence type="ECO:0000256" key="4">
    <source>
        <dbReference type="ARBA" id="ARBA00022759"/>
    </source>
</evidence>
<dbReference type="GO" id="GO:0004523">
    <property type="term" value="F:RNA-DNA hybrid ribonuclease activity"/>
    <property type="evidence" value="ECO:0007669"/>
    <property type="project" value="InterPro"/>
</dbReference>
<reference evidence="9 10" key="1">
    <citation type="journal article" date="2023" name="J. Hered.">
        <title>Chromosome-level genome of the wood stork (Mycteria americana) provides insight into avian chromosome evolution.</title>
        <authorList>
            <person name="Flamio R. Jr."/>
            <person name="Ramstad K.M."/>
        </authorList>
    </citation>
    <scope>NUCLEOTIDE SEQUENCE [LARGE SCALE GENOMIC DNA]</scope>
    <source>
        <strain evidence="9">JAX WOST 10</strain>
    </source>
</reference>
<dbReference type="GO" id="GO:0003676">
    <property type="term" value="F:nucleic acid binding"/>
    <property type="evidence" value="ECO:0007669"/>
    <property type="project" value="InterPro"/>
</dbReference>
<dbReference type="Gene3D" id="2.30.30.850">
    <property type="match status" value="1"/>
</dbReference>
<organism evidence="9 10">
    <name type="scientific">Mycteria americana</name>
    <name type="common">Wood stork</name>
    <dbReference type="NCBI Taxonomy" id="33587"/>
    <lineage>
        <taxon>Eukaryota</taxon>
        <taxon>Metazoa</taxon>
        <taxon>Chordata</taxon>
        <taxon>Craniata</taxon>
        <taxon>Vertebrata</taxon>
        <taxon>Euteleostomi</taxon>
        <taxon>Archelosauria</taxon>
        <taxon>Archosauria</taxon>
        <taxon>Dinosauria</taxon>
        <taxon>Saurischia</taxon>
        <taxon>Theropoda</taxon>
        <taxon>Coelurosauria</taxon>
        <taxon>Aves</taxon>
        <taxon>Neognathae</taxon>
        <taxon>Neoaves</taxon>
        <taxon>Aequornithes</taxon>
        <taxon>Ciconiiformes</taxon>
        <taxon>Ciconiidae</taxon>
        <taxon>Mycteria</taxon>
    </lineage>
</organism>
<dbReference type="InterPro" id="IPR002156">
    <property type="entry name" value="RNaseH_domain"/>
</dbReference>
<feature type="region of interest" description="Disordered" evidence="7">
    <location>
        <begin position="362"/>
        <end position="385"/>
    </location>
</feature>
<dbReference type="Gene3D" id="3.30.420.10">
    <property type="entry name" value="Ribonuclease H-like superfamily/Ribonuclease H"/>
    <property type="match status" value="1"/>
</dbReference>
<dbReference type="SUPFAM" id="SSF53098">
    <property type="entry name" value="Ribonuclease H-like"/>
    <property type="match status" value="1"/>
</dbReference>
<dbReference type="InterPro" id="IPR041588">
    <property type="entry name" value="Integrase_H2C2"/>
</dbReference>
<dbReference type="Pfam" id="PF00075">
    <property type="entry name" value="RNase_H"/>
    <property type="match status" value="1"/>
</dbReference>
<dbReference type="Pfam" id="PF18697">
    <property type="entry name" value="MLVIN_C"/>
    <property type="match status" value="1"/>
</dbReference>
<evidence type="ECO:0000259" key="8">
    <source>
        <dbReference type="PROSITE" id="PS50879"/>
    </source>
</evidence>
<evidence type="ECO:0000313" key="10">
    <source>
        <dbReference type="Proteomes" id="UP001333110"/>
    </source>
</evidence>
<keyword evidence="1" id="KW-0808">Transferase</keyword>
<evidence type="ECO:0000256" key="1">
    <source>
        <dbReference type="ARBA" id="ARBA00022679"/>
    </source>
</evidence>
<evidence type="ECO:0000256" key="6">
    <source>
        <dbReference type="ARBA" id="ARBA00022918"/>
    </source>
</evidence>
<dbReference type="GO" id="GO:0003964">
    <property type="term" value="F:RNA-directed DNA polymerase activity"/>
    <property type="evidence" value="ECO:0007669"/>
    <property type="project" value="UniProtKB-KW"/>
</dbReference>
<keyword evidence="4" id="KW-0255">Endonuclease</keyword>
<dbReference type="PROSITE" id="PS50879">
    <property type="entry name" value="RNASE_H_1"/>
    <property type="match status" value="1"/>
</dbReference>
<dbReference type="InterPro" id="IPR040643">
    <property type="entry name" value="MLVIN_C"/>
</dbReference>
<proteinExistence type="predicted"/>
<keyword evidence="5" id="KW-0378">Hydrolase</keyword>